<comment type="caution">
    <text evidence="1">The sequence shown here is derived from an EMBL/GenBank/DDBJ whole genome shotgun (WGS) entry which is preliminary data.</text>
</comment>
<gene>
    <name evidence="1" type="ORF">CSKR_201619</name>
</gene>
<accession>A0A8T1MTD8</accession>
<reference evidence="1 2" key="2">
    <citation type="journal article" date="2021" name="Genomics">
        <title>High-quality reference genome for Clonorchis sinensis.</title>
        <authorList>
            <person name="Young N.D."/>
            <person name="Stroehlein A.J."/>
            <person name="Kinkar L."/>
            <person name="Wang T."/>
            <person name="Sohn W.M."/>
            <person name="Chang B.C.H."/>
            <person name="Kaur P."/>
            <person name="Weisz D."/>
            <person name="Dudchenko O."/>
            <person name="Aiden E.L."/>
            <person name="Korhonen P.K."/>
            <person name="Gasser R.B."/>
        </authorList>
    </citation>
    <scope>NUCLEOTIDE SEQUENCE [LARGE SCALE GENOMIC DNA]</scope>
    <source>
        <strain evidence="1">Cs-k2</strain>
    </source>
</reference>
<sequence length="253" mass="28408">MVSDLCSTHLLMVVSSDEHTTLMRDSRQETVSHATRLYTCKKFVAFGVPCRCLLHFAMEHNVEATELPGLFEHGLELCSSTACFDNERYNMFVSWLGNVVEHTGQQEIQPFTFPPPINQTTNKSITNYEKLSQAILLNLDAPAFQQTEFPEGLVTSHADILLKLQARVGKELFQPPTLVSNGPWQCDKQEENYSATHRQTKVTLFTMSYGGISELLSGPEICNVQCLRLQDNRPSNAAVFGEPSEEVIHECIP</sequence>
<reference evidence="1 2" key="1">
    <citation type="journal article" date="2018" name="Biotechnol. Adv.">
        <title>Improved genomic resources and new bioinformatic workflow for the carcinogenic parasite Clonorchis sinensis: Biotechnological implications.</title>
        <authorList>
            <person name="Wang D."/>
            <person name="Korhonen P.K."/>
            <person name="Gasser R.B."/>
            <person name="Young N.D."/>
        </authorList>
    </citation>
    <scope>NUCLEOTIDE SEQUENCE [LARGE SCALE GENOMIC DNA]</scope>
    <source>
        <strain evidence="1">Cs-k2</strain>
    </source>
</reference>
<name>A0A8T1MTD8_CLOSI</name>
<protein>
    <submittedName>
        <fullName evidence="1">Uncharacterized protein</fullName>
    </submittedName>
</protein>
<dbReference type="Proteomes" id="UP000286415">
    <property type="component" value="Unassembled WGS sequence"/>
</dbReference>
<evidence type="ECO:0000313" key="1">
    <source>
        <dbReference type="EMBL" id="KAG5452208.1"/>
    </source>
</evidence>
<dbReference type="AlphaFoldDB" id="A0A8T1MTD8"/>
<proteinExistence type="predicted"/>
<organism evidence="1 2">
    <name type="scientific">Clonorchis sinensis</name>
    <name type="common">Chinese liver fluke</name>
    <dbReference type="NCBI Taxonomy" id="79923"/>
    <lineage>
        <taxon>Eukaryota</taxon>
        <taxon>Metazoa</taxon>
        <taxon>Spiralia</taxon>
        <taxon>Lophotrochozoa</taxon>
        <taxon>Platyhelminthes</taxon>
        <taxon>Trematoda</taxon>
        <taxon>Digenea</taxon>
        <taxon>Opisthorchiida</taxon>
        <taxon>Opisthorchiata</taxon>
        <taxon>Opisthorchiidae</taxon>
        <taxon>Clonorchis</taxon>
    </lineage>
</organism>
<evidence type="ECO:0000313" key="2">
    <source>
        <dbReference type="Proteomes" id="UP000286415"/>
    </source>
</evidence>
<dbReference type="EMBL" id="NIRI02000042">
    <property type="protein sequence ID" value="KAG5452208.1"/>
    <property type="molecule type" value="Genomic_DNA"/>
</dbReference>
<keyword evidence="2" id="KW-1185">Reference proteome</keyword>